<dbReference type="InterPro" id="IPR006311">
    <property type="entry name" value="TAT_signal"/>
</dbReference>
<dbReference type="GO" id="GO:0043190">
    <property type="term" value="C:ATP-binding cassette (ABC) transporter complex"/>
    <property type="evidence" value="ECO:0007669"/>
    <property type="project" value="InterPro"/>
</dbReference>
<evidence type="ECO:0000256" key="2">
    <source>
        <dbReference type="ARBA" id="ARBA00022448"/>
    </source>
</evidence>
<dbReference type="Pfam" id="PF00496">
    <property type="entry name" value="SBP_bac_5"/>
    <property type="match status" value="1"/>
</dbReference>
<keyword evidence="2" id="KW-0813">Transport</keyword>
<dbReference type="GO" id="GO:1904680">
    <property type="term" value="F:peptide transmembrane transporter activity"/>
    <property type="evidence" value="ECO:0007669"/>
    <property type="project" value="TreeGrafter"/>
</dbReference>
<dbReference type="Gene3D" id="3.40.190.10">
    <property type="entry name" value="Periplasmic binding protein-like II"/>
    <property type="match status" value="1"/>
</dbReference>
<keyword evidence="3" id="KW-0732">Signal</keyword>
<gene>
    <name evidence="5" type="ORF">KKR91_11675</name>
</gene>
<dbReference type="GO" id="GO:0042597">
    <property type="term" value="C:periplasmic space"/>
    <property type="evidence" value="ECO:0007669"/>
    <property type="project" value="UniProtKB-ARBA"/>
</dbReference>
<dbReference type="EMBL" id="CP076022">
    <property type="protein sequence ID" value="QWC09158.1"/>
    <property type="molecule type" value="Genomic_DNA"/>
</dbReference>
<sequence>MGASRRRTTAVTDSGIGRRSILRAGALLGALALAGCTATPDGKATASATASGTARPPHATFTFATAAPPSGLDPALATDTETHRITRQIMEGLVGADPLTSAPTPLLAESWTQSEDGRTYTFTLRKGVTFHDGQPLNAAAVCANFDRWYNLPVSARGSDNLAYKAVFNAYSDSPDLAVYKSSTAVDEYTVRIELATRLTGLIPALASPEFAISSPKALKDSDANALGVEHDGQQISKYALRPVGTGPFRFESWEGDEVRLAAYPDYWGDRGQISTLVFKSMSSPESRLRALKSGQVDGYDLVTVADVGDLARAGMQIMQRDPYSVLYLGINQAFPGMDNLLMRQGIAHAIDKSALLEGLFLNGTKPANQFVPEKLGVSSGSVTNYGYDPEKAKELFKEAGYDGAPLPFHYPRHVTRAYLPTPERVYAELSRQLTAAGLNIKPVPVDWSDDYLHGVQGSGDRALHLLGLSGTYNDPDNFVGTLFGSYTEEFANDDAQLLSKIDRARTLAAGPEQTEAYTAISDRISTRVPAVPLAFPISALAFSPRVAAYPTSPMLHEVFNRIQLREQ</sequence>
<keyword evidence="6" id="KW-1185">Reference proteome</keyword>
<dbReference type="InterPro" id="IPR039424">
    <property type="entry name" value="SBP_5"/>
</dbReference>
<comment type="similarity">
    <text evidence="1">Belongs to the bacterial solute-binding protein 5 family.</text>
</comment>
<evidence type="ECO:0000259" key="4">
    <source>
        <dbReference type="Pfam" id="PF00496"/>
    </source>
</evidence>
<name>A0A975M385_9MICC</name>
<dbReference type="PROSITE" id="PS51318">
    <property type="entry name" value="TAT"/>
    <property type="match status" value="1"/>
</dbReference>
<dbReference type="Gene3D" id="3.90.76.10">
    <property type="entry name" value="Dipeptide-binding Protein, Domain 1"/>
    <property type="match status" value="1"/>
</dbReference>
<evidence type="ECO:0000313" key="5">
    <source>
        <dbReference type="EMBL" id="QWC09158.1"/>
    </source>
</evidence>
<dbReference type="Proteomes" id="UP000676885">
    <property type="component" value="Chromosome"/>
</dbReference>
<dbReference type="GO" id="GO:0015833">
    <property type="term" value="P:peptide transport"/>
    <property type="evidence" value="ECO:0007669"/>
    <property type="project" value="TreeGrafter"/>
</dbReference>
<dbReference type="SUPFAM" id="SSF53850">
    <property type="entry name" value="Periplasmic binding protein-like II"/>
    <property type="match status" value="1"/>
</dbReference>
<evidence type="ECO:0000256" key="3">
    <source>
        <dbReference type="ARBA" id="ARBA00022729"/>
    </source>
</evidence>
<dbReference type="PANTHER" id="PTHR30290:SF9">
    <property type="entry name" value="OLIGOPEPTIDE-BINDING PROTEIN APPA"/>
    <property type="match status" value="1"/>
</dbReference>
<protein>
    <submittedName>
        <fullName evidence="5">ABC transporter substrate-binding protein</fullName>
    </submittedName>
</protein>
<feature type="domain" description="Solute-binding protein family 5" evidence="4">
    <location>
        <begin position="103"/>
        <end position="486"/>
    </location>
</feature>
<proteinExistence type="inferred from homology"/>
<dbReference type="KEGG" id="ajg:KKR91_11675"/>
<reference evidence="5 6" key="1">
    <citation type="submission" date="2021-05" db="EMBL/GenBank/DDBJ databases">
        <title>Novel species in genus Arthrobacter.</title>
        <authorList>
            <person name="Zhang G."/>
        </authorList>
    </citation>
    <scope>NUCLEOTIDE SEQUENCE [LARGE SCALE GENOMIC DNA]</scope>
    <source>
        <strain evidence="6">zg-ZUI227</strain>
    </source>
</reference>
<dbReference type="Gene3D" id="3.10.105.10">
    <property type="entry name" value="Dipeptide-binding Protein, Domain 3"/>
    <property type="match status" value="1"/>
</dbReference>
<dbReference type="InterPro" id="IPR000914">
    <property type="entry name" value="SBP_5_dom"/>
</dbReference>
<organism evidence="5 6">
    <name type="scientific">Arthrobacter jiangjiafuii</name>
    <dbReference type="NCBI Taxonomy" id="2817475"/>
    <lineage>
        <taxon>Bacteria</taxon>
        <taxon>Bacillati</taxon>
        <taxon>Actinomycetota</taxon>
        <taxon>Actinomycetes</taxon>
        <taxon>Micrococcales</taxon>
        <taxon>Micrococcaceae</taxon>
        <taxon>Arthrobacter</taxon>
    </lineage>
</organism>
<evidence type="ECO:0000313" key="6">
    <source>
        <dbReference type="Proteomes" id="UP000676885"/>
    </source>
</evidence>
<dbReference type="PIRSF" id="PIRSF002741">
    <property type="entry name" value="MppA"/>
    <property type="match status" value="1"/>
</dbReference>
<dbReference type="InterPro" id="IPR030678">
    <property type="entry name" value="Peptide/Ni-bd"/>
</dbReference>
<dbReference type="AlphaFoldDB" id="A0A975M385"/>
<evidence type="ECO:0000256" key="1">
    <source>
        <dbReference type="ARBA" id="ARBA00005695"/>
    </source>
</evidence>
<dbReference type="PANTHER" id="PTHR30290">
    <property type="entry name" value="PERIPLASMIC BINDING COMPONENT OF ABC TRANSPORTER"/>
    <property type="match status" value="1"/>
</dbReference>
<accession>A0A975M385</accession>